<gene>
    <name evidence="1" type="ORF">APZ00_11445</name>
</gene>
<evidence type="ECO:0000313" key="2">
    <source>
        <dbReference type="Proteomes" id="UP000064921"/>
    </source>
</evidence>
<dbReference type="PATRIC" id="fig|121719.5.peg.4437"/>
<evidence type="ECO:0000313" key="1">
    <source>
        <dbReference type="EMBL" id="ALV27604.1"/>
    </source>
</evidence>
<dbReference type="Proteomes" id="UP000064921">
    <property type="component" value="Chromosome"/>
</dbReference>
<dbReference type="AlphaFoldDB" id="A0A0L0J0E5"/>
<dbReference type="EMBL" id="CP013068">
    <property type="protein sequence ID" value="ALV27604.1"/>
    <property type="molecule type" value="Genomic_DNA"/>
</dbReference>
<name>A0A0L0J0E5_9HYPH</name>
<dbReference type="STRING" id="121719.APZ00_11445"/>
<accession>A0A0L0J0E5</accession>
<dbReference type="RefSeq" id="WP_050472993.1">
    <property type="nucleotide sequence ID" value="NZ_CM011124.1"/>
</dbReference>
<protein>
    <submittedName>
        <fullName evidence="1">Uncharacterized protein</fullName>
    </submittedName>
</protein>
<proteinExistence type="predicted"/>
<organism evidence="1 2">
    <name type="scientific">Pannonibacter phragmitetus</name>
    <dbReference type="NCBI Taxonomy" id="121719"/>
    <lineage>
        <taxon>Bacteria</taxon>
        <taxon>Pseudomonadati</taxon>
        <taxon>Pseudomonadota</taxon>
        <taxon>Alphaproteobacteria</taxon>
        <taxon>Hyphomicrobiales</taxon>
        <taxon>Stappiaceae</taxon>
        <taxon>Pannonibacter</taxon>
    </lineage>
</organism>
<sequence>MKWPLRTLLGPLFWAAAFSLIYAAHGLGCAWGWPAQPAPIADLQRFTLFALWLVALAGAGTILLLSPDGDSREETLVRAGAWIGFVSVTLTLFPVVGLTTCDAGS</sequence>
<reference evidence="1 2" key="1">
    <citation type="submission" date="2015-10" db="EMBL/GenBank/DDBJ databases">
        <title>The world's first case of liver abscess caused by Pannonibacter phragmitetus.</title>
        <authorList>
            <person name="Ming D."/>
            <person name="Wang M."/>
            <person name="Zhou Y."/>
            <person name="Jiang T."/>
            <person name="Hu S."/>
        </authorList>
    </citation>
    <scope>NUCLEOTIDE SEQUENCE [LARGE SCALE GENOMIC DNA]</scope>
    <source>
        <strain evidence="1 2">31801</strain>
    </source>
</reference>
<dbReference type="KEGG" id="pphr:APZ00_11445"/>
<keyword evidence="2" id="KW-1185">Reference proteome</keyword>